<dbReference type="InterPro" id="IPR001031">
    <property type="entry name" value="Thioesterase"/>
</dbReference>
<reference evidence="2 3" key="1">
    <citation type="submission" date="2024-11" db="EMBL/GenBank/DDBJ databases">
        <title>The Natural Products Discovery Center: Release of the First 8490 Sequenced Strains for Exploring Actinobacteria Biosynthetic Diversity.</title>
        <authorList>
            <person name="Kalkreuter E."/>
            <person name="Kautsar S.A."/>
            <person name="Yang D."/>
            <person name="Bader C.D."/>
            <person name="Teijaro C.N."/>
            <person name="Fluegel L."/>
            <person name="Davis C.M."/>
            <person name="Simpson J.R."/>
            <person name="Lauterbach L."/>
            <person name="Steele A.D."/>
            <person name="Gui C."/>
            <person name="Meng S."/>
            <person name="Li G."/>
            <person name="Viehrig K."/>
            <person name="Ye F."/>
            <person name="Su P."/>
            <person name="Kiefer A.F."/>
            <person name="Nichols A."/>
            <person name="Cepeda A.J."/>
            <person name="Yan W."/>
            <person name="Fan B."/>
            <person name="Jiang Y."/>
            <person name="Adhikari A."/>
            <person name="Zheng C.-J."/>
            <person name="Schuster L."/>
            <person name="Cowan T.M."/>
            <person name="Smanski M.J."/>
            <person name="Chevrette M.G."/>
            <person name="De Carvalho L.P.S."/>
            <person name="Shen B."/>
        </authorList>
    </citation>
    <scope>NUCLEOTIDE SEQUENCE [LARGE SCALE GENOMIC DNA]</scope>
    <source>
        <strain evidence="2 3">NPDC020863</strain>
    </source>
</reference>
<dbReference type="SUPFAM" id="SSF53474">
    <property type="entry name" value="alpha/beta-Hydrolases"/>
    <property type="match status" value="1"/>
</dbReference>
<feature type="non-terminal residue" evidence="2">
    <location>
        <position position="1"/>
    </location>
</feature>
<keyword evidence="2" id="KW-0378">Hydrolase</keyword>
<dbReference type="RefSeq" id="WP_404749893.1">
    <property type="nucleotide sequence ID" value="NZ_JBJDQH010000680.1"/>
</dbReference>
<evidence type="ECO:0000313" key="3">
    <source>
        <dbReference type="Proteomes" id="UP001620295"/>
    </source>
</evidence>
<evidence type="ECO:0000259" key="1">
    <source>
        <dbReference type="Pfam" id="PF00975"/>
    </source>
</evidence>
<organism evidence="2 3">
    <name type="scientific">Streptomyces milbemycinicus</name>
    <dbReference type="NCBI Taxonomy" id="476552"/>
    <lineage>
        <taxon>Bacteria</taxon>
        <taxon>Bacillati</taxon>
        <taxon>Actinomycetota</taxon>
        <taxon>Actinomycetes</taxon>
        <taxon>Kitasatosporales</taxon>
        <taxon>Streptomycetaceae</taxon>
        <taxon>Streptomyces</taxon>
    </lineage>
</organism>
<dbReference type="Pfam" id="PF00975">
    <property type="entry name" value="Thioesterase"/>
    <property type="match status" value="1"/>
</dbReference>
<dbReference type="Gene3D" id="3.40.50.1820">
    <property type="entry name" value="alpha/beta hydrolase"/>
    <property type="match status" value="1"/>
</dbReference>
<sequence length="271" mass="29176">GRALDVLLPLRSTGSAPPLFCVHPAGGISWPYAGLVPYVDPSCPVYGVQARALAGADRTPATVREMAADYVEQIRTVQPVGPYRLLGWSFGGLVAHAMATELQEQGESVDLLVMLDSAPTERLTTEDIPEFSEQDMLGFLLGAVGGDTDGIPEGELTPEETAELLRDRGAPVDLLLDAETFRGLRACFEQTPRLQTTHVPGLFRGDVVFFAATLGVPGRAQEPLVPAEAWRPYVSGDIDVHDVECEHHGMMQPQPLSEIGPALSEILRRLG</sequence>
<protein>
    <submittedName>
        <fullName evidence="2">Alpha/beta fold hydrolase</fullName>
    </submittedName>
</protein>
<evidence type="ECO:0000313" key="2">
    <source>
        <dbReference type="EMBL" id="MFK4274367.1"/>
    </source>
</evidence>
<dbReference type="EMBL" id="JBJDQH010000680">
    <property type="protein sequence ID" value="MFK4274367.1"/>
    <property type="molecule type" value="Genomic_DNA"/>
</dbReference>
<comment type="caution">
    <text evidence="2">The sequence shown here is derived from an EMBL/GenBank/DDBJ whole genome shotgun (WGS) entry which is preliminary data.</text>
</comment>
<dbReference type="Proteomes" id="UP001620295">
    <property type="component" value="Unassembled WGS sequence"/>
</dbReference>
<keyword evidence="3" id="KW-1185">Reference proteome</keyword>
<proteinExistence type="predicted"/>
<name>A0ABW8M867_9ACTN</name>
<dbReference type="GO" id="GO:0016787">
    <property type="term" value="F:hydrolase activity"/>
    <property type="evidence" value="ECO:0007669"/>
    <property type="project" value="UniProtKB-KW"/>
</dbReference>
<dbReference type="InterPro" id="IPR029058">
    <property type="entry name" value="AB_hydrolase_fold"/>
</dbReference>
<accession>A0ABW8M867</accession>
<gene>
    <name evidence="2" type="ORF">ACI2L5_57510</name>
</gene>
<feature type="domain" description="Thioesterase" evidence="1">
    <location>
        <begin position="17"/>
        <end position="253"/>
    </location>
</feature>